<dbReference type="InterPro" id="IPR020904">
    <property type="entry name" value="Sc_DH/Rdtase_CS"/>
</dbReference>
<dbReference type="Pfam" id="PF00106">
    <property type="entry name" value="adh_short"/>
    <property type="match status" value="1"/>
</dbReference>
<gene>
    <name evidence="3" type="ORF">NEMVEDRAFT_v1g97735</name>
</gene>
<protein>
    <submittedName>
        <fullName evidence="3">Uncharacterized protein</fullName>
    </submittedName>
</protein>
<dbReference type="InterPro" id="IPR036291">
    <property type="entry name" value="NAD(P)-bd_dom_sf"/>
</dbReference>
<dbReference type="PhylomeDB" id="A7RYH0"/>
<dbReference type="STRING" id="45351.A7RYH0"/>
<dbReference type="HOGENOM" id="CLU_010194_2_10_1"/>
<evidence type="ECO:0000313" key="3">
    <source>
        <dbReference type="EMBL" id="EDO43518.1"/>
    </source>
</evidence>
<keyword evidence="2" id="KW-0560">Oxidoreductase</keyword>
<dbReference type="PANTHER" id="PTHR43391:SF86">
    <property type="entry name" value="SHORT-CHAIN DEHYDROGENASE_REDUCTASE FAMILY PROTEIN"/>
    <property type="match status" value="1"/>
</dbReference>
<dbReference type="PRINTS" id="PR00081">
    <property type="entry name" value="GDHRDH"/>
</dbReference>
<comment type="similarity">
    <text evidence="1">Belongs to the short-chain dehydrogenases/reductases (SDR) family.</text>
</comment>
<dbReference type="InParanoid" id="A7RYH0"/>
<dbReference type="Proteomes" id="UP000001593">
    <property type="component" value="Unassembled WGS sequence"/>
</dbReference>
<evidence type="ECO:0000256" key="2">
    <source>
        <dbReference type="ARBA" id="ARBA00023002"/>
    </source>
</evidence>
<accession>A7RYH0</accession>
<sequence length="180" mass="19706">ITPKVVLLTGTSHKLSLEFALTLAHDPFSRFKALVTMPSLSSSEYLGDSRVLNALNRTLFVLQTDVLCEDSIRGAVREILETDGILDAIVITSNVLLTGPIETHTMEQAMQVFETNTMSVIELVKVVLPVMKKQQDGRIIVVSNQAGIMGIPFHDIYCATKFAVEGFLESIAPEALAFNI</sequence>
<dbReference type="EMBL" id="DS469553">
    <property type="protein sequence ID" value="EDO43518.1"/>
    <property type="molecule type" value="Genomic_DNA"/>
</dbReference>
<dbReference type="InterPro" id="IPR002347">
    <property type="entry name" value="SDR_fam"/>
</dbReference>
<dbReference type="SUPFAM" id="SSF51735">
    <property type="entry name" value="NAD(P)-binding Rossmann-fold domains"/>
    <property type="match status" value="1"/>
</dbReference>
<dbReference type="AlphaFoldDB" id="A7RYH0"/>
<feature type="non-terminal residue" evidence="3">
    <location>
        <position position="180"/>
    </location>
</feature>
<dbReference type="OMA" id="ETHTMEQ"/>
<evidence type="ECO:0000313" key="4">
    <source>
        <dbReference type="Proteomes" id="UP000001593"/>
    </source>
</evidence>
<dbReference type="GO" id="GO:0005829">
    <property type="term" value="C:cytosol"/>
    <property type="evidence" value="ECO:0000318"/>
    <property type="project" value="GO_Central"/>
</dbReference>
<dbReference type="GO" id="GO:0016491">
    <property type="term" value="F:oxidoreductase activity"/>
    <property type="evidence" value="ECO:0000318"/>
    <property type="project" value="GO_Central"/>
</dbReference>
<evidence type="ECO:0000256" key="1">
    <source>
        <dbReference type="ARBA" id="ARBA00006484"/>
    </source>
</evidence>
<reference evidence="3 4" key="1">
    <citation type="journal article" date="2007" name="Science">
        <title>Sea anemone genome reveals ancestral eumetazoan gene repertoire and genomic organization.</title>
        <authorList>
            <person name="Putnam N.H."/>
            <person name="Srivastava M."/>
            <person name="Hellsten U."/>
            <person name="Dirks B."/>
            <person name="Chapman J."/>
            <person name="Salamov A."/>
            <person name="Terry A."/>
            <person name="Shapiro H."/>
            <person name="Lindquist E."/>
            <person name="Kapitonov V.V."/>
            <person name="Jurka J."/>
            <person name="Genikhovich G."/>
            <person name="Grigoriev I.V."/>
            <person name="Lucas S.M."/>
            <person name="Steele R.E."/>
            <person name="Finnerty J.R."/>
            <person name="Technau U."/>
            <person name="Martindale M.Q."/>
            <person name="Rokhsar D.S."/>
        </authorList>
    </citation>
    <scope>NUCLEOTIDE SEQUENCE [LARGE SCALE GENOMIC DNA]</scope>
    <source>
        <strain evidence="4">CH2 X CH6</strain>
    </source>
</reference>
<dbReference type="PROSITE" id="PS00061">
    <property type="entry name" value="ADH_SHORT"/>
    <property type="match status" value="1"/>
</dbReference>
<name>A7RYH0_NEMVE</name>
<dbReference type="PANTHER" id="PTHR43391">
    <property type="entry name" value="RETINOL DEHYDROGENASE-RELATED"/>
    <property type="match status" value="1"/>
</dbReference>
<dbReference type="eggNOG" id="KOG1205">
    <property type="taxonomic scope" value="Eukaryota"/>
</dbReference>
<proteinExistence type="inferred from homology"/>
<keyword evidence="4" id="KW-1185">Reference proteome</keyword>
<organism evidence="3 4">
    <name type="scientific">Nematostella vectensis</name>
    <name type="common">Starlet sea anemone</name>
    <dbReference type="NCBI Taxonomy" id="45351"/>
    <lineage>
        <taxon>Eukaryota</taxon>
        <taxon>Metazoa</taxon>
        <taxon>Cnidaria</taxon>
        <taxon>Anthozoa</taxon>
        <taxon>Hexacorallia</taxon>
        <taxon>Actiniaria</taxon>
        <taxon>Edwardsiidae</taxon>
        <taxon>Nematostella</taxon>
    </lineage>
</organism>
<dbReference type="Gene3D" id="3.40.50.720">
    <property type="entry name" value="NAD(P)-binding Rossmann-like Domain"/>
    <property type="match status" value="1"/>
</dbReference>